<evidence type="ECO:0000313" key="1">
    <source>
        <dbReference type="EMBL" id="HEB42435.1"/>
    </source>
</evidence>
<gene>
    <name evidence="1" type="ORF">ENP70_01745</name>
</gene>
<comment type="caution">
    <text evidence="1">The sequence shown here is derived from an EMBL/GenBank/DDBJ whole genome shotgun (WGS) entry which is preliminary data.</text>
</comment>
<name>A0A7C1NRL8_9HYPH</name>
<accession>A0A7C1NRL8</accession>
<proteinExistence type="predicted"/>
<dbReference type="EMBL" id="DSKI01000097">
    <property type="protein sequence ID" value="HEB42435.1"/>
    <property type="molecule type" value="Genomic_DNA"/>
</dbReference>
<dbReference type="AlphaFoldDB" id="A0A7C1NRL8"/>
<sequence length="70" mass="7992">MNKLRGKFDENLNLIVPFDKPRRRYRRTKVRKYNVMAVSRIVDLAVVKKAFRLLAAAFPTALDAAASSGR</sequence>
<organism evidence="1">
    <name type="scientific">Agrobacterium albertimagni</name>
    <dbReference type="NCBI Taxonomy" id="147266"/>
    <lineage>
        <taxon>Bacteria</taxon>
        <taxon>Pseudomonadati</taxon>
        <taxon>Pseudomonadota</taxon>
        <taxon>Alphaproteobacteria</taxon>
        <taxon>Hyphomicrobiales</taxon>
        <taxon>Rhizobiaceae</taxon>
        <taxon>Rhizobium/Agrobacterium group</taxon>
        <taxon>Agrobacterium</taxon>
    </lineage>
</organism>
<reference evidence="1" key="1">
    <citation type="journal article" date="2020" name="mSystems">
        <title>Genome- and Community-Level Interaction Insights into Carbon Utilization and Element Cycling Functions of Hydrothermarchaeota in Hydrothermal Sediment.</title>
        <authorList>
            <person name="Zhou Z."/>
            <person name="Liu Y."/>
            <person name="Xu W."/>
            <person name="Pan J."/>
            <person name="Luo Z.H."/>
            <person name="Li M."/>
        </authorList>
    </citation>
    <scope>NUCLEOTIDE SEQUENCE [LARGE SCALE GENOMIC DNA]</scope>
    <source>
        <strain evidence="1">SpSt-243</strain>
    </source>
</reference>
<protein>
    <submittedName>
        <fullName evidence="1">Uncharacterized protein</fullName>
    </submittedName>
</protein>